<keyword evidence="2" id="KW-1185">Reference proteome</keyword>
<organism evidence="1 2">
    <name type="scientific">Hyaloscypha variabilis (strain UAMH 11265 / GT02V1 / F)</name>
    <name type="common">Meliniomyces variabilis</name>
    <dbReference type="NCBI Taxonomy" id="1149755"/>
    <lineage>
        <taxon>Eukaryota</taxon>
        <taxon>Fungi</taxon>
        <taxon>Dikarya</taxon>
        <taxon>Ascomycota</taxon>
        <taxon>Pezizomycotina</taxon>
        <taxon>Leotiomycetes</taxon>
        <taxon>Helotiales</taxon>
        <taxon>Hyaloscyphaceae</taxon>
        <taxon>Hyaloscypha</taxon>
        <taxon>Hyaloscypha variabilis</taxon>
    </lineage>
</organism>
<dbReference type="OrthoDB" id="5275938at2759"/>
<evidence type="ECO:0000313" key="1">
    <source>
        <dbReference type="EMBL" id="PMD29964.1"/>
    </source>
</evidence>
<proteinExistence type="predicted"/>
<accession>A0A2J6QUN1</accession>
<protein>
    <recommendedName>
        <fullName evidence="3">BTB domain-containing protein</fullName>
    </recommendedName>
</protein>
<reference evidence="1 2" key="1">
    <citation type="submission" date="2016-04" db="EMBL/GenBank/DDBJ databases">
        <title>A degradative enzymes factory behind the ericoid mycorrhizal symbiosis.</title>
        <authorList>
            <consortium name="DOE Joint Genome Institute"/>
            <person name="Martino E."/>
            <person name="Morin E."/>
            <person name="Grelet G."/>
            <person name="Kuo A."/>
            <person name="Kohler A."/>
            <person name="Daghino S."/>
            <person name="Barry K."/>
            <person name="Choi C."/>
            <person name="Cichocki N."/>
            <person name="Clum A."/>
            <person name="Copeland A."/>
            <person name="Hainaut M."/>
            <person name="Haridas S."/>
            <person name="Labutti K."/>
            <person name="Lindquist E."/>
            <person name="Lipzen A."/>
            <person name="Khouja H.-R."/>
            <person name="Murat C."/>
            <person name="Ohm R."/>
            <person name="Olson A."/>
            <person name="Spatafora J."/>
            <person name="Veneault-Fourrey C."/>
            <person name="Henrissat B."/>
            <person name="Grigoriev I."/>
            <person name="Martin F."/>
            <person name="Perotto S."/>
        </authorList>
    </citation>
    <scope>NUCLEOTIDE SEQUENCE [LARGE SCALE GENOMIC DNA]</scope>
    <source>
        <strain evidence="1 2">F</strain>
    </source>
</reference>
<gene>
    <name evidence="1" type="ORF">L207DRAFT_538418</name>
</gene>
<dbReference type="EMBL" id="KZ613970">
    <property type="protein sequence ID" value="PMD29964.1"/>
    <property type="molecule type" value="Genomic_DNA"/>
</dbReference>
<dbReference type="Proteomes" id="UP000235786">
    <property type="component" value="Unassembled WGS sequence"/>
</dbReference>
<evidence type="ECO:0008006" key="3">
    <source>
        <dbReference type="Google" id="ProtNLM"/>
    </source>
</evidence>
<dbReference type="STRING" id="1149755.A0A2J6QUN1"/>
<name>A0A2J6QUN1_HYAVF</name>
<dbReference type="AlphaFoldDB" id="A0A2J6QUN1"/>
<evidence type="ECO:0000313" key="2">
    <source>
        <dbReference type="Proteomes" id="UP000235786"/>
    </source>
</evidence>
<sequence length="339" mass="38479">MASDMGPSDSSTPPIQNPFVFDGGDISIRVTYHNKLVVGKVCSQALIRASPVWKKFLNPPWAKEDSTVEVKEIDCSEDNGEALLILFEIAHLNFRAVPRGIYYDVLFQLAILIDEYQCIQLVSLWVEHWMVNEKAESIVRGQEGWLFIAWVFGRENIFEGVSKLLVYTVKVIEKGEFWTLDENTPIPELMTNGLVESIRDKRLNIIERLLKIPYDIIDRYEVKPYKGCSVSQASPFEKKTCDTITYGSITLGLQRAGLWPRRQPKDVLLSVEALAKEIKDVKIFETSMPTATFPKLVLSHHDCIGRNIRLAVWGILVGLKSPVLHSHRTHMAAQKEALL</sequence>